<proteinExistence type="predicted"/>
<evidence type="ECO:0000313" key="1">
    <source>
        <dbReference type="EMBL" id="MCI88287.1"/>
    </source>
</evidence>
<organism evidence="1 2">
    <name type="scientific">Trifolium medium</name>
    <dbReference type="NCBI Taxonomy" id="97028"/>
    <lineage>
        <taxon>Eukaryota</taxon>
        <taxon>Viridiplantae</taxon>
        <taxon>Streptophyta</taxon>
        <taxon>Embryophyta</taxon>
        <taxon>Tracheophyta</taxon>
        <taxon>Spermatophyta</taxon>
        <taxon>Magnoliopsida</taxon>
        <taxon>eudicotyledons</taxon>
        <taxon>Gunneridae</taxon>
        <taxon>Pentapetalae</taxon>
        <taxon>rosids</taxon>
        <taxon>fabids</taxon>
        <taxon>Fabales</taxon>
        <taxon>Fabaceae</taxon>
        <taxon>Papilionoideae</taxon>
        <taxon>50 kb inversion clade</taxon>
        <taxon>NPAAA clade</taxon>
        <taxon>Hologalegina</taxon>
        <taxon>IRL clade</taxon>
        <taxon>Trifolieae</taxon>
        <taxon>Trifolium</taxon>
    </lineage>
</organism>
<protein>
    <submittedName>
        <fullName evidence="1">CAP-Gly domain-containing linker protein 1-like</fullName>
    </submittedName>
</protein>
<dbReference type="EMBL" id="LXQA011189050">
    <property type="protein sequence ID" value="MCI88287.1"/>
    <property type="molecule type" value="Genomic_DNA"/>
</dbReference>
<dbReference type="Proteomes" id="UP000265520">
    <property type="component" value="Unassembled WGS sequence"/>
</dbReference>
<comment type="caution">
    <text evidence="1">The sequence shown here is derived from an EMBL/GenBank/DDBJ whole genome shotgun (WGS) entry which is preliminary data.</text>
</comment>
<name>A0A392VK42_9FABA</name>
<dbReference type="AlphaFoldDB" id="A0A392VK42"/>
<evidence type="ECO:0000313" key="2">
    <source>
        <dbReference type="Proteomes" id="UP000265520"/>
    </source>
</evidence>
<sequence>MIVAALHFFESATNTFQFECGMMTPTLFDVATITGLPPTGETYDPFKFSNDIGFRVREKTY</sequence>
<feature type="non-terminal residue" evidence="1">
    <location>
        <position position="61"/>
    </location>
</feature>
<keyword evidence="2" id="KW-1185">Reference proteome</keyword>
<accession>A0A392VK42</accession>
<reference evidence="1 2" key="1">
    <citation type="journal article" date="2018" name="Front. Plant Sci.">
        <title>Red Clover (Trifolium pratense) and Zigzag Clover (T. medium) - A Picture of Genomic Similarities and Differences.</title>
        <authorList>
            <person name="Dluhosova J."/>
            <person name="Istvanek J."/>
            <person name="Nedelnik J."/>
            <person name="Repkova J."/>
        </authorList>
    </citation>
    <scope>NUCLEOTIDE SEQUENCE [LARGE SCALE GENOMIC DNA]</scope>
    <source>
        <strain evidence="2">cv. 10/8</strain>
        <tissue evidence="1">Leaf</tissue>
    </source>
</reference>